<sequence length="592" mass="64842">MKNMFKIGLLVALLATLFSGCEPQEFDSGDIRESYPPSEEEMTATVTQGEDAYHFNMVSNAEVSGIHLIKWDLGNGSVVKGKEVVAYYPLPGTYDVTLTITTNNGAYTEKVVTQIVQEETDYSIFTSEKFIFLSGGVDDLDGKTWVLDSLAQGHLGVGPAGSNGLAWWSAGPLAKQGVGELYDDKINFQITGFKATLTNNGKSYVKDFIASSPEYSNGYVDDTDWVVDFTPAPGSWFIEERDGKSFLTLSGTTRLFPIFDVDAVNGSYEILKLDENVMELVALGGDGNAWHYQLIPEGYVKPSVSAELLVTDLSASEANTYEVSLDQVNIPAGQAINGVTFNFGDGDPVVADNYTDVVSHTYMRAGTYQITVVVNSSVGEFMLSETVTVTTNHPDYVPFLLDEMVMYNDFSEVSLTSVNGEDCGVSVVANPERIYPNRSANVAMYTKTNSQWGNANMKLPAGYRFDLRSIATFKMMVYGNAGDVVLLKLENTDMGGNAWQTGVELTYTIQNDNTWEVAEYDFTGAPTADLSWDPGLAVLMASDVTTDDRYSHDYYDVVRIMLNPGNGDGTHEFYFDELSGPHVEGIKSAQIR</sequence>
<feature type="domain" description="PKD" evidence="2">
    <location>
        <begin position="340"/>
        <end position="390"/>
    </location>
</feature>
<dbReference type="AlphaFoldDB" id="A0A1I2BHQ0"/>
<protein>
    <submittedName>
        <fullName evidence="3">PKD domain-containing protein</fullName>
    </submittedName>
</protein>
<name>A0A1I2BHQ0_9BACT</name>
<evidence type="ECO:0000256" key="1">
    <source>
        <dbReference type="SAM" id="SignalP"/>
    </source>
</evidence>
<evidence type="ECO:0000259" key="2">
    <source>
        <dbReference type="PROSITE" id="PS50093"/>
    </source>
</evidence>
<dbReference type="Pfam" id="PF18911">
    <property type="entry name" value="PKD_4"/>
    <property type="match status" value="1"/>
</dbReference>
<reference evidence="3 4" key="1">
    <citation type="submission" date="2016-10" db="EMBL/GenBank/DDBJ databases">
        <authorList>
            <person name="de Groot N.N."/>
        </authorList>
    </citation>
    <scope>NUCLEOTIDE SEQUENCE [LARGE SCALE GENOMIC DNA]</scope>
    <source>
        <strain evidence="3 4">CGMCC 1.9156</strain>
    </source>
</reference>
<proteinExistence type="predicted"/>
<dbReference type="InterPro" id="IPR035986">
    <property type="entry name" value="PKD_dom_sf"/>
</dbReference>
<dbReference type="CDD" id="cd00146">
    <property type="entry name" value="PKD"/>
    <property type="match status" value="1"/>
</dbReference>
<evidence type="ECO:0000313" key="3">
    <source>
        <dbReference type="EMBL" id="SFE55348.1"/>
    </source>
</evidence>
<dbReference type="Proteomes" id="UP000198964">
    <property type="component" value="Unassembled WGS sequence"/>
</dbReference>
<dbReference type="InterPro" id="IPR013783">
    <property type="entry name" value="Ig-like_fold"/>
</dbReference>
<dbReference type="InterPro" id="IPR022409">
    <property type="entry name" value="PKD/Chitinase_dom"/>
</dbReference>
<accession>A0A1I2BHQ0</accession>
<dbReference type="PROSITE" id="PS50093">
    <property type="entry name" value="PKD"/>
    <property type="match status" value="2"/>
</dbReference>
<keyword evidence="1" id="KW-0732">Signal</keyword>
<dbReference type="SUPFAM" id="SSF49299">
    <property type="entry name" value="PKD domain"/>
    <property type="match status" value="2"/>
</dbReference>
<feature type="signal peptide" evidence="1">
    <location>
        <begin position="1"/>
        <end position="23"/>
    </location>
</feature>
<dbReference type="STRING" id="655355.SAMN05216283_101410"/>
<gene>
    <name evidence="3" type="ORF">SAMN05216283_101410</name>
</gene>
<organism evidence="3 4">
    <name type="scientific">Sunxiuqinia elliptica</name>
    <dbReference type="NCBI Taxonomy" id="655355"/>
    <lineage>
        <taxon>Bacteria</taxon>
        <taxon>Pseudomonadati</taxon>
        <taxon>Bacteroidota</taxon>
        <taxon>Bacteroidia</taxon>
        <taxon>Marinilabiliales</taxon>
        <taxon>Prolixibacteraceae</taxon>
        <taxon>Sunxiuqinia</taxon>
    </lineage>
</organism>
<dbReference type="Gene3D" id="2.60.40.10">
    <property type="entry name" value="Immunoglobulins"/>
    <property type="match status" value="2"/>
</dbReference>
<keyword evidence="4" id="KW-1185">Reference proteome</keyword>
<dbReference type="InterPro" id="IPR000601">
    <property type="entry name" value="PKD_dom"/>
</dbReference>
<dbReference type="PROSITE" id="PS51257">
    <property type="entry name" value="PROKAR_LIPOPROTEIN"/>
    <property type="match status" value="1"/>
</dbReference>
<dbReference type="RefSeq" id="WP_093918154.1">
    <property type="nucleotide sequence ID" value="NZ_FONW01000001.1"/>
</dbReference>
<evidence type="ECO:0000313" key="4">
    <source>
        <dbReference type="Proteomes" id="UP000198964"/>
    </source>
</evidence>
<dbReference type="Pfam" id="PF00801">
    <property type="entry name" value="PKD"/>
    <property type="match status" value="1"/>
</dbReference>
<dbReference type="SMART" id="SM00089">
    <property type="entry name" value="PKD"/>
    <property type="match status" value="2"/>
</dbReference>
<feature type="domain" description="PKD" evidence="2">
    <location>
        <begin position="70"/>
        <end position="108"/>
    </location>
</feature>
<dbReference type="EMBL" id="FONW01000001">
    <property type="protein sequence ID" value="SFE55348.1"/>
    <property type="molecule type" value="Genomic_DNA"/>
</dbReference>
<feature type="chain" id="PRO_5011687057" evidence="1">
    <location>
        <begin position="24"/>
        <end position="592"/>
    </location>
</feature>